<dbReference type="AlphaFoldDB" id="A0A6J4LVD4"/>
<feature type="non-terminal residue" evidence="2">
    <location>
        <position position="1"/>
    </location>
</feature>
<dbReference type="EMBL" id="CADCUH010000092">
    <property type="protein sequence ID" value="CAA9342851.1"/>
    <property type="molecule type" value="Genomic_DNA"/>
</dbReference>
<feature type="region of interest" description="Disordered" evidence="1">
    <location>
        <begin position="1"/>
        <end position="30"/>
    </location>
</feature>
<sequence length="30" mass="3141">RRPTWSPATSAPTSAATAPRSRPCTSSPRS</sequence>
<proteinExistence type="predicted"/>
<organism evidence="2">
    <name type="scientific">uncultured Nocardioidaceae bacterium</name>
    <dbReference type="NCBI Taxonomy" id="253824"/>
    <lineage>
        <taxon>Bacteria</taxon>
        <taxon>Bacillati</taxon>
        <taxon>Actinomycetota</taxon>
        <taxon>Actinomycetes</taxon>
        <taxon>Propionibacteriales</taxon>
        <taxon>Nocardioidaceae</taxon>
        <taxon>environmental samples</taxon>
    </lineage>
</organism>
<name>A0A6J4LVD4_9ACTN</name>
<protein>
    <submittedName>
        <fullName evidence="2">Uncharacterized protein</fullName>
    </submittedName>
</protein>
<evidence type="ECO:0000313" key="2">
    <source>
        <dbReference type="EMBL" id="CAA9342851.1"/>
    </source>
</evidence>
<feature type="non-terminal residue" evidence="2">
    <location>
        <position position="30"/>
    </location>
</feature>
<gene>
    <name evidence="2" type="ORF">AVDCRST_MAG36-1485</name>
</gene>
<reference evidence="2" key="1">
    <citation type="submission" date="2020-02" db="EMBL/GenBank/DDBJ databases">
        <authorList>
            <person name="Meier V. D."/>
        </authorList>
    </citation>
    <scope>NUCLEOTIDE SEQUENCE</scope>
    <source>
        <strain evidence="2">AVDCRST_MAG36</strain>
    </source>
</reference>
<evidence type="ECO:0000256" key="1">
    <source>
        <dbReference type="SAM" id="MobiDB-lite"/>
    </source>
</evidence>
<accession>A0A6J4LVD4</accession>